<dbReference type="SUPFAM" id="SSF46561">
    <property type="entry name" value="Ribosomal protein L29 (L29p)"/>
    <property type="match status" value="1"/>
</dbReference>
<name>A0A0H5R3R2_9EUKA</name>
<dbReference type="PROSITE" id="PS00579">
    <property type="entry name" value="RIBOSOMAL_L29"/>
    <property type="match status" value="1"/>
</dbReference>
<keyword evidence="2" id="KW-0689">Ribosomal protein</keyword>
<dbReference type="EMBL" id="HACM01008341">
    <property type="protein sequence ID" value="CRZ08783.1"/>
    <property type="molecule type" value="Transcribed_RNA"/>
</dbReference>
<proteinExistence type="inferred from homology"/>
<dbReference type="InterPro" id="IPR036049">
    <property type="entry name" value="Ribosomal_uL29_sf"/>
</dbReference>
<dbReference type="InterPro" id="IPR001854">
    <property type="entry name" value="Ribosomal_uL29"/>
</dbReference>
<evidence type="ECO:0000256" key="4">
    <source>
        <dbReference type="SAM" id="Coils"/>
    </source>
</evidence>
<evidence type="ECO:0000256" key="2">
    <source>
        <dbReference type="ARBA" id="ARBA00022980"/>
    </source>
</evidence>
<keyword evidence="4" id="KW-0175">Coiled coil</keyword>
<dbReference type="FunFam" id="1.10.287.310:FF:000002">
    <property type="entry name" value="60S ribosomal protein L35"/>
    <property type="match status" value="1"/>
</dbReference>
<dbReference type="Gene3D" id="1.10.287.310">
    <property type="match status" value="1"/>
</dbReference>
<dbReference type="GO" id="GO:0003729">
    <property type="term" value="F:mRNA binding"/>
    <property type="evidence" value="ECO:0007669"/>
    <property type="project" value="TreeGrafter"/>
</dbReference>
<reference evidence="5" key="1">
    <citation type="submission" date="2015-04" db="EMBL/GenBank/DDBJ databases">
        <title>The genome sequence of the plant pathogenic Rhizarian Plasmodiophora brassicae reveals insights in its biotrophic life cycle and the origin of chitin synthesis.</title>
        <authorList>
            <person name="Schwelm A."/>
            <person name="Fogelqvist J."/>
            <person name="Knaust A."/>
            <person name="Julke S."/>
            <person name="Lilja T."/>
            <person name="Dhandapani V."/>
            <person name="Bonilla-Rosso G."/>
            <person name="Karlsson M."/>
            <person name="Shevchenko A."/>
            <person name="Choi S.R."/>
            <person name="Kim H.G."/>
            <person name="Park J.Y."/>
            <person name="Lim Y.P."/>
            <person name="Ludwig-Muller J."/>
            <person name="Dixelius C."/>
        </authorList>
    </citation>
    <scope>NUCLEOTIDE SEQUENCE</scope>
    <source>
        <tissue evidence="5">Potato root galls</tissue>
    </source>
</reference>
<dbReference type="HAMAP" id="MF_00374">
    <property type="entry name" value="Ribosomal_uL29"/>
    <property type="match status" value="1"/>
</dbReference>
<dbReference type="GO" id="GO:0006412">
    <property type="term" value="P:translation"/>
    <property type="evidence" value="ECO:0007669"/>
    <property type="project" value="InterPro"/>
</dbReference>
<dbReference type="GO" id="GO:0003735">
    <property type="term" value="F:structural constituent of ribosome"/>
    <property type="evidence" value="ECO:0007669"/>
    <property type="project" value="InterPro"/>
</dbReference>
<dbReference type="InterPro" id="IPR045059">
    <property type="entry name" value="Ribosomal_uL29_euk"/>
</dbReference>
<dbReference type="NCBIfam" id="TIGR00012">
    <property type="entry name" value="L29"/>
    <property type="match status" value="1"/>
</dbReference>
<comment type="similarity">
    <text evidence="1">Belongs to the universal ribosomal protein uL29 family.</text>
</comment>
<dbReference type="GO" id="GO:0000463">
    <property type="term" value="P:maturation of LSU-rRNA from tricistronic rRNA transcript (SSU-rRNA, 5.8S rRNA, LSU-rRNA)"/>
    <property type="evidence" value="ECO:0007669"/>
    <property type="project" value="InterPro"/>
</dbReference>
<protein>
    <recommendedName>
        <fullName evidence="6">60S ribosomal protein L35</fullName>
    </recommendedName>
</protein>
<dbReference type="AlphaFoldDB" id="A0A0H5R3R2"/>
<keyword evidence="3" id="KW-0687">Ribonucleoprotein</keyword>
<dbReference type="InterPro" id="IPR018254">
    <property type="entry name" value="Ribosomal_uL29_CS"/>
</dbReference>
<organism evidence="5">
    <name type="scientific">Spongospora subterranea</name>
    <dbReference type="NCBI Taxonomy" id="70186"/>
    <lineage>
        <taxon>Eukaryota</taxon>
        <taxon>Sar</taxon>
        <taxon>Rhizaria</taxon>
        <taxon>Endomyxa</taxon>
        <taxon>Phytomyxea</taxon>
        <taxon>Plasmodiophorida</taxon>
        <taxon>Plasmodiophoridae</taxon>
        <taxon>Spongospora</taxon>
    </lineage>
</organism>
<dbReference type="GO" id="GO:0022625">
    <property type="term" value="C:cytosolic large ribosomal subunit"/>
    <property type="evidence" value="ECO:0007669"/>
    <property type="project" value="InterPro"/>
</dbReference>
<dbReference type="Pfam" id="PF00831">
    <property type="entry name" value="Ribosomal_L29"/>
    <property type="match status" value="1"/>
</dbReference>
<dbReference type="FunFam" id="6.10.250.3450:FF:000001">
    <property type="entry name" value="60S ribosomal protein L35"/>
    <property type="match status" value="1"/>
</dbReference>
<dbReference type="Gene3D" id="6.10.250.3450">
    <property type="match status" value="1"/>
</dbReference>
<dbReference type="CDD" id="cd00427">
    <property type="entry name" value="Ribosomal_L29_HIP"/>
    <property type="match status" value="1"/>
</dbReference>
<accession>A0A0H5R3R2</accession>
<feature type="coiled-coil region" evidence="4">
    <location>
        <begin position="7"/>
        <end position="34"/>
    </location>
</feature>
<dbReference type="PANTHER" id="PTHR45722">
    <property type="entry name" value="60S RIBOSOMAL PROTEIN L35"/>
    <property type="match status" value="1"/>
</dbReference>
<sequence length="123" mass="14162">MVKVKAHELRSKSKDELLKQLDELKNELAQLRVAKVSGGSASKLSKIKVVRKSIARVLTVFNQTQKDHLRKQHEGQKYKPIDLRVKATRSWRRKLTPSELSLKTARQAKRDSAFPIRKYALMA</sequence>
<evidence type="ECO:0008006" key="6">
    <source>
        <dbReference type="Google" id="ProtNLM"/>
    </source>
</evidence>
<evidence type="ECO:0000256" key="1">
    <source>
        <dbReference type="ARBA" id="ARBA00009254"/>
    </source>
</evidence>
<dbReference type="PANTHER" id="PTHR45722:SF2">
    <property type="entry name" value="LARGE RIBOSOMAL SUBUNIT PROTEIN UL29-RELATED"/>
    <property type="match status" value="1"/>
</dbReference>
<evidence type="ECO:0000256" key="3">
    <source>
        <dbReference type="ARBA" id="ARBA00023274"/>
    </source>
</evidence>
<evidence type="ECO:0000313" key="5">
    <source>
        <dbReference type="EMBL" id="CRZ08783.1"/>
    </source>
</evidence>